<gene>
    <name evidence="1" type="ORF">CEUTPL_LOCUS2204</name>
</gene>
<keyword evidence="2" id="KW-1185">Reference proteome</keyword>
<evidence type="ECO:0000313" key="2">
    <source>
        <dbReference type="Proteomes" id="UP001152799"/>
    </source>
</evidence>
<dbReference type="OrthoDB" id="6782893at2759"/>
<organism evidence="1 2">
    <name type="scientific">Ceutorhynchus assimilis</name>
    <name type="common">cabbage seed weevil</name>
    <dbReference type="NCBI Taxonomy" id="467358"/>
    <lineage>
        <taxon>Eukaryota</taxon>
        <taxon>Metazoa</taxon>
        <taxon>Ecdysozoa</taxon>
        <taxon>Arthropoda</taxon>
        <taxon>Hexapoda</taxon>
        <taxon>Insecta</taxon>
        <taxon>Pterygota</taxon>
        <taxon>Neoptera</taxon>
        <taxon>Endopterygota</taxon>
        <taxon>Coleoptera</taxon>
        <taxon>Polyphaga</taxon>
        <taxon>Cucujiformia</taxon>
        <taxon>Curculionidae</taxon>
        <taxon>Ceutorhynchinae</taxon>
        <taxon>Ceutorhynchus</taxon>
    </lineage>
</organism>
<proteinExistence type="predicted"/>
<name>A0A9N9MJC8_9CUCU</name>
<dbReference type="EMBL" id="OU892286">
    <property type="protein sequence ID" value="CAG9761502.1"/>
    <property type="molecule type" value="Genomic_DNA"/>
</dbReference>
<reference evidence="1" key="1">
    <citation type="submission" date="2022-01" db="EMBL/GenBank/DDBJ databases">
        <authorList>
            <person name="King R."/>
        </authorList>
    </citation>
    <scope>NUCLEOTIDE SEQUENCE</scope>
</reference>
<sequence>MTTPPQFNQDPAKQAFLHGIQKILSAKPKAIEILRIMRMYNSKLIERSSRCLKDPNPLASTMSVMSTKYPLSVDKSRFKKYQMPLNFIPPKKTDPGNKHYHGRVLCKKDAIEWRITKSPVPEESSLAVTNILMKQARKDVELYKSFNWSRVRIEWGEMILERRRARNPHSK</sequence>
<evidence type="ECO:0000313" key="1">
    <source>
        <dbReference type="EMBL" id="CAG9761502.1"/>
    </source>
</evidence>
<dbReference type="Proteomes" id="UP001152799">
    <property type="component" value="Chromosome 10"/>
</dbReference>
<accession>A0A9N9MJC8</accession>
<dbReference type="AlphaFoldDB" id="A0A9N9MJC8"/>
<protein>
    <submittedName>
        <fullName evidence="1">Uncharacterized protein</fullName>
    </submittedName>
</protein>